<dbReference type="InterPro" id="IPR016651">
    <property type="entry name" value="LCMT1"/>
</dbReference>
<dbReference type="Gene3D" id="3.40.50.150">
    <property type="entry name" value="Vaccinia Virus protein VP39"/>
    <property type="match status" value="1"/>
</dbReference>
<keyword evidence="1" id="KW-0949">S-adenosyl-L-methionine</keyword>
<dbReference type="Proteomes" id="UP001189624">
    <property type="component" value="Chromosome 1"/>
</dbReference>
<proteinExistence type="predicted"/>
<sequence>MYDSHSNTTAVQDTNDDASASKFSCVKKRYMKDYYIHLFVRRRVGRSPIINRGYFACEGALRKLLYQFLDVDKKSDEDASLKKQILSLAAGFGTTYFQLQVTGHQLLLGKDGNDYKTAGSSNSKEVLKTGHSGILVLLMINVGLVPHEKRG</sequence>
<keyword evidence="3" id="KW-1185">Reference proteome</keyword>
<organism evidence="2 3">
    <name type="scientific">Sphenostylis stenocarpa</name>
    <dbReference type="NCBI Taxonomy" id="92480"/>
    <lineage>
        <taxon>Eukaryota</taxon>
        <taxon>Viridiplantae</taxon>
        <taxon>Streptophyta</taxon>
        <taxon>Embryophyta</taxon>
        <taxon>Tracheophyta</taxon>
        <taxon>Spermatophyta</taxon>
        <taxon>Magnoliopsida</taxon>
        <taxon>eudicotyledons</taxon>
        <taxon>Gunneridae</taxon>
        <taxon>Pentapetalae</taxon>
        <taxon>rosids</taxon>
        <taxon>fabids</taxon>
        <taxon>Fabales</taxon>
        <taxon>Fabaceae</taxon>
        <taxon>Papilionoideae</taxon>
        <taxon>50 kb inversion clade</taxon>
        <taxon>NPAAA clade</taxon>
        <taxon>indigoferoid/millettioid clade</taxon>
        <taxon>Phaseoleae</taxon>
        <taxon>Sphenostylis</taxon>
    </lineage>
</organism>
<evidence type="ECO:0000313" key="2">
    <source>
        <dbReference type="EMBL" id="CAJ1826789.1"/>
    </source>
</evidence>
<dbReference type="PANTHER" id="PTHR13600:SF21">
    <property type="entry name" value="LEUCINE CARBOXYL METHYLTRANSFERASE 1"/>
    <property type="match status" value="1"/>
</dbReference>
<dbReference type="SUPFAM" id="SSF53335">
    <property type="entry name" value="S-adenosyl-L-methionine-dependent methyltransferases"/>
    <property type="match status" value="1"/>
</dbReference>
<evidence type="ECO:0000256" key="1">
    <source>
        <dbReference type="ARBA" id="ARBA00022691"/>
    </source>
</evidence>
<dbReference type="InterPro" id="IPR029063">
    <property type="entry name" value="SAM-dependent_MTases_sf"/>
</dbReference>
<dbReference type="AlphaFoldDB" id="A0AA86RUF9"/>
<evidence type="ECO:0000313" key="3">
    <source>
        <dbReference type="Proteomes" id="UP001189624"/>
    </source>
</evidence>
<gene>
    <name evidence="2" type="ORF">AYBTSS11_LOCUS1292</name>
</gene>
<dbReference type="PANTHER" id="PTHR13600">
    <property type="entry name" value="LEUCINE CARBOXYL METHYLTRANSFERASE"/>
    <property type="match status" value="1"/>
</dbReference>
<name>A0AA86RUF9_9FABA</name>
<accession>A0AA86RUF9</accession>
<dbReference type="EMBL" id="OY731398">
    <property type="protein sequence ID" value="CAJ1826789.1"/>
    <property type="molecule type" value="Genomic_DNA"/>
</dbReference>
<reference evidence="2" key="1">
    <citation type="submission" date="2023-10" db="EMBL/GenBank/DDBJ databases">
        <authorList>
            <person name="Domelevo Entfellner J.-B."/>
        </authorList>
    </citation>
    <scope>NUCLEOTIDE SEQUENCE</scope>
</reference>
<dbReference type="Gramene" id="rna-AYBTSS11_LOCUS1292">
    <property type="protein sequence ID" value="CAJ1826789.1"/>
    <property type="gene ID" value="gene-AYBTSS11_LOCUS1292"/>
</dbReference>
<dbReference type="GO" id="GO:0008168">
    <property type="term" value="F:methyltransferase activity"/>
    <property type="evidence" value="ECO:0007669"/>
    <property type="project" value="InterPro"/>
</dbReference>
<protein>
    <submittedName>
        <fullName evidence="2">Uncharacterized protein</fullName>
    </submittedName>
</protein>